<reference evidence="1 2" key="1">
    <citation type="submission" date="2019-02" db="EMBL/GenBank/DDBJ databases">
        <title>Deep-cultivation of Planctomycetes and their phenomic and genomic characterization uncovers novel biology.</title>
        <authorList>
            <person name="Wiegand S."/>
            <person name="Jogler M."/>
            <person name="Boedeker C."/>
            <person name="Pinto D."/>
            <person name="Vollmers J."/>
            <person name="Rivas-Marin E."/>
            <person name="Kohn T."/>
            <person name="Peeters S.H."/>
            <person name="Heuer A."/>
            <person name="Rast P."/>
            <person name="Oberbeckmann S."/>
            <person name="Bunk B."/>
            <person name="Jeske O."/>
            <person name="Meyerdierks A."/>
            <person name="Storesund J.E."/>
            <person name="Kallscheuer N."/>
            <person name="Luecker S."/>
            <person name="Lage O.M."/>
            <person name="Pohl T."/>
            <person name="Merkel B.J."/>
            <person name="Hornburger P."/>
            <person name="Mueller R.-W."/>
            <person name="Bruemmer F."/>
            <person name="Labrenz M."/>
            <person name="Spormann A.M."/>
            <person name="Op den Camp H."/>
            <person name="Overmann J."/>
            <person name="Amann R."/>
            <person name="Jetten M.S.M."/>
            <person name="Mascher T."/>
            <person name="Medema M.H."/>
            <person name="Devos D.P."/>
            <person name="Kaster A.-K."/>
            <person name="Ovreas L."/>
            <person name="Rohde M."/>
            <person name="Galperin M.Y."/>
            <person name="Jogler C."/>
        </authorList>
    </citation>
    <scope>NUCLEOTIDE SEQUENCE [LARGE SCALE GENOMIC DNA]</scope>
    <source>
        <strain evidence="1 2">Mal48</strain>
    </source>
</reference>
<evidence type="ECO:0000313" key="2">
    <source>
        <dbReference type="Proteomes" id="UP000315724"/>
    </source>
</evidence>
<evidence type="ECO:0000313" key="1">
    <source>
        <dbReference type="EMBL" id="QDT34374.1"/>
    </source>
</evidence>
<accession>A0A517QRW3</accession>
<dbReference type="AlphaFoldDB" id="A0A517QRW3"/>
<name>A0A517QRW3_9PLAN</name>
<sequence length="87" mass="10011">MTSFVRANKSTPIYTISIVMRKPENGELPPKQSFFQHIENAEPAKAGLNSNFSKKKSRLFNSKNQDENTMDSAVRVLLLELTRWRVQ</sequence>
<dbReference type="Proteomes" id="UP000315724">
    <property type="component" value="Chromosome"/>
</dbReference>
<protein>
    <submittedName>
        <fullName evidence="1">Uncharacterized protein</fullName>
    </submittedName>
</protein>
<gene>
    <name evidence="1" type="ORF">Mal48_36340</name>
</gene>
<proteinExistence type="predicted"/>
<dbReference type="EMBL" id="CP036267">
    <property type="protein sequence ID" value="QDT34374.1"/>
    <property type="molecule type" value="Genomic_DNA"/>
</dbReference>
<organism evidence="1 2">
    <name type="scientific">Thalassoglobus polymorphus</name>
    <dbReference type="NCBI Taxonomy" id="2527994"/>
    <lineage>
        <taxon>Bacteria</taxon>
        <taxon>Pseudomonadati</taxon>
        <taxon>Planctomycetota</taxon>
        <taxon>Planctomycetia</taxon>
        <taxon>Planctomycetales</taxon>
        <taxon>Planctomycetaceae</taxon>
        <taxon>Thalassoglobus</taxon>
    </lineage>
</organism>
<dbReference type="KEGG" id="tpol:Mal48_36340"/>
<keyword evidence="2" id="KW-1185">Reference proteome</keyword>